<dbReference type="RefSeq" id="WP_343986464.1">
    <property type="nucleotide sequence ID" value="NZ_BAAANB010000001.1"/>
</dbReference>
<keyword evidence="1" id="KW-0472">Membrane</keyword>
<feature type="transmembrane region" description="Helical" evidence="1">
    <location>
        <begin position="174"/>
        <end position="191"/>
    </location>
</feature>
<feature type="transmembrane region" description="Helical" evidence="1">
    <location>
        <begin position="149"/>
        <end position="167"/>
    </location>
</feature>
<dbReference type="PANTHER" id="PTHR23028:SF53">
    <property type="entry name" value="ACYL_TRANSF_3 DOMAIN-CONTAINING PROTEIN"/>
    <property type="match status" value="1"/>
</dbReference>
<dbReference type="Proteomes" id="UP001501285">
    <property type="component" value="Unassembled WGS sequence"/>
</dbReference>
<keyword evidence="1" id="KW-1133">Transmembrane helix</keyword>
<evidence type="ECO:0000313" key="3">
    <source>
        <dbReference type="EMBL" id="GAA2018591.1"/>
    </source>
</evidence>
<feature type="transmembrane region" description="Helical" evidence="1">
    <location>
        <begin position="48"/>
        <end position="66"/>
    </location>
</feature>
<keyword evidence="4" id="KW-1185">Reference proteome</keyword>
<proteinExistence type="predicted"/>
<keyword evidence="1" id="KW-0812">Transmembrane</keyword>
<protein>
    <recommendedName>
        <fullName evidence="2">Acyltransferase 3 domain-containing protein</fullName>
    </recommendedName>
</protein>
<dbReference type="Pfam" id="PF01757">
    <property type="entry name" value="Acyl_transf_3"/>
    <property type="match status" value="1"/>
</dbReference>
<evidence type="ECO:0000259" key="2">
    <source>
        <dbReference type="Pfam" id="PF01757"/>
    </source>
</evidence>
<reference evidence="4" key="1">
    <citation type="journal article" date="2019" name="Int. J. Syst. Evol. Microbiol.">
        <title>The Global Catalogue of Microorganisms (GCM) 10K type strain sequencing project: providing services to taxonomists for standard genome sequencing and annotation.</title>
        <authorList>
            <consortium name="The Broad Institute Genomics Platform"/>
            <consortium name="The Broad Institute Genome Sequencing Center for Infectious Disease"/>
            <person name="Wu L."/>
            <person name="Ma J."/>
        </authorList>
    </citation>
    <scope>NUCLEOTIDE SEQUENCE [LARGE SCALE GENOMIC DNA]</scope>
    <source>
        <strain evidence="4">JCM 14283</strain>
    </source>
</reference>
<evidence type="ECO:0000256" key="1">
    <source>
        <dbReference type="SAM" id="Phobius"/>
    </source>
</evidence>
<feature type="transmembrane region" description="Helical" evidence="1">
    <location>
        <begin position="87"/>
        <end position="106"/>
    </location>
</feature>
<dbReference type="EMBL" id="BAAANB010000001">
    <property type="protein sequence ID" value="GAA2018591.1"/>
    <property type="molecule type" value="Genomic_DNA"/>
</dbReference>
<sequence>MPGEPGWGRLDTHDNALNTVRLALACAVVVGHSWNVGYGINPPLVPDLAAYAVDAFFVLSGFLIAGSRVRLRFWRFLWQRSLRIFPGLWAVLLATAFAFAPFGAWLTGTPVSLADGASYVARNAALQMGQPGIGSMLAKVAVPGQWNGSLWTLSYEFACYMGLTVLFSLFRAKVAAVLAVVTAAAALTAVWPSAMNIYVVSQSVRFAGFFAAGALIFLVRKHVACSGRAAAMSRSGFSGGSELTRRR</sequence>
<feature type="domain" description="Acyltransferase 3" evidence="2">
    <location>
        <begin position="15"/>
        <end position="223"/>
    </location>
</feature>
<organism evidence="3 4">
    <name type="scientific">Terrabacter terrae</name>
    <dbReference type="NCBI Taxonomy" id="318434"/>
    <lineage>
        <taxon>Bacteria</taxon>
        <taxon>Bacillati</taxon>
        <taxon>Actinomycetota</taxon>
        <taxon>Actinomycetes</taxon>
        <taxon>Micrococcales</taxon>
        <taxon>Intrasporangiaceae</taxon>
        <taxon>Terrabacter</taxon>
    </lineage>
</organism>
<gene>
    <name evidence="3" type="ORF">GCM10009740_03090</name>
</gene>
<accession>A0ABP5F6K0</accession>
<dbReference type="InterPro" id="IPR050879">
    <property type="entry name" value="Acyltransferase_3"/>
</dbReference>
<name>A0ABP5F6K0_9MICO</name>
<dbReference type="InterPro" id="IPR002656">
    <property type="entry name" value="Acyl_transf_3_dom"/>
</dbReference>
<dbReference type="PANTHER" id="PTHR23028">
    <property type="entry name" value="ACETYLTRANSFERASE"/>
    <property type="match status" value="1"/>
</dbReference>
<comment type="caution">
    <text evidence="3">The sequence shown here is derived from an EMBL/GenBank/DDBJ whole genome shotgun (WGS) entry which is preliminary data.</text>
</comment>
<feature type="transmembrane region" description="Helical" evidence="1">
    <location>
        <begin position="197"/>
        <end position="219"/>
    </location>
</feature>
<evidence type="ECO:0000313" key="4">
    <source>
        <dbReference type="Proteomes" id="UP001501285"/>
    </source>
</evidence>